<keyword evidence="4 7" id="KW-0812">Transmembrane</keyword>
<dbReference type="PROSITE" id="PS52016">
    <property type="entry name" value="TONB_DEPENDENT_REC_3"/>
    <property type="match status" value="1"/>
</dbReference>
<dbReference type="InterPro" id="IPR023997">
    <property type="entry name" value="TonB-dep_OMP_SusC/RagA_CS"/>
</dbReference>
<dbReference type="AlphaFoldDB" id="A0A1M7PCL0"/>
<dbReference type="InterPro" id="IPR036942">
    <property type="entry name" value="Beta-barrel_TonB_sf"/>
</dbReference>
<dbReference type="InterPro" id="IPR037066">
    <property type="entry name" value="Plug_dom_sf"/>
</dbReference>
<keyword evidence="2 7" id="KW-0813">Transport</keyword>
<dbReference type="Pfam" id="PF07715">
    <property type="entry name" value="Plug"/>
    <property type="match status" value="1"/>
</dbReference>
<evidence type="ECO:0000256" key="4">
    <source>
        <dbReference type="ARBA" id="ARBA00022692"/>
    </source>
</evidence>
<dbReference type="Pfam" id="PF13715">
    <property type="entry name" value="CarbopepD_reg_2"/>
    <property type="match status" value="1"/>
</dbReference>
<dbReference type="GO" id="GO:0009279">
    <property type="term" value="C:cell outer membrane"/>
    <property type="evidence" value="ECO:0007669"/>
    <property type="project" value="UniProtKB-SubCell"/>
</dbReference>
<keyword evidence="3 7" id="KW-1134">Transmembrane beta strand</keyword>
<protein>
    <submittedName>
        <fullName evidence="9">TonB-linked outer membrane protein, SusC/RagA family</fullName>
    </submittedName>
</protein>
<dbReference type="InterPro" id="IPR008969">
    <property type="entry name" value="CarboxyPept-like_regulatory"/>
</dbReference>
<reference evidence="9 10" key="1">
    <citation type="submission" date="2016-11" db="EMBL/GenBank/DDBJ databases">
        <authorList>
            <person name="Jaros S."/>
            <person name="Januszkiewicz K."/>
            <person name="Wedrychowicz H."/>
        </authorList>
    </citation>
    <scope>NUCLEOTIDE SEQUENCE [LARGE SCALE GENOMIC DNA]</scope>
    <source>
        <strain evidence="9 10">CGMCC 1.6102</strain>
    </source>
</reference>
<comment type="subcellular location">
    <subcellularLocation>
        <location evidence="1 7">Cell outer membrane</location>
        <topology evidence="1 7">Multi-pass membrane protein</topology>
    </subcellularLocation>
</comment>
<keyword evidence="10" id="KW-1185">Reference proteome</keyword>
<dbReference type="SUPFAM" id="SSF56935">
    <property type="entry name" value="Porins"/>
    <property type="match status" value="1"/>
</dbReference>
<evidence type="ECO:0000256" key="6">
    <source>
        <dbReference type="ARBA" id="ARBA00023237"/>
    </source>
</evidence>
<dbReference type="SUPFAM" id="SSF49464">
    <property type="entry name" value="Carboxypeptidase regulatory domain-like"/>
    <property type="match status" value="1"/>
</dbReference>
<dbReference type="NCBIfam" id="TIGR04057">
    <property type="entry name" value="SusC_RagA_signa"/>
    <property type="match status" value="1"/>
</dbReference>
<accession>A0A1M7PCL0</accession>
<feature type="domain" description="TonB-dependent receptor plug" evidence="8">
    <location>
        <begin position="146"/>
        <end position="252"/>
    </location>
</feature>
<dbReference type="STRING" id="388280.SAMN04488057_10834"/>
<comment type="similarity">
    <text evidence="7">Belongs to the TonB-dependent receptor family.</text>
</comment>
<dbReference type="NCBIfam" id="TIGR04056">
    <property type="entry name" value="OMP_RagA_SusC"/>
    <property type="match status" value="1"/>
</dbReference>
<evidence type="ECO:0000256" key="2">
    <source>
        <dbReference type="ARBA" id="ARBA00022448"/>
    </source>
</evidence>
<dbReference type="InterPro" id="IPR039426">
    <property type="entry name" value="TonB-dep_rcpt-like"/>
</dbReference>
<evidence type="ECO:0000256" key="5">
    <source>
        <dbReference type="ARBA" id="ARBA00023136"/>
    </source>
</evidence>
<evidence type="ECO:0000256" key="3">
    <source>
        <dbReference type="ARBA" id="ARBA00022452"/>
    </source>
</evidence>
<dbReference type="Proteomes" id="UP000184513">
    <property type="component" value="Unassembled WGS sequence"/>
</dbReference>
<dbReference type="EMBL" id="FRCY01000008">
    <property type="protein sequence ID" value="SHN14639.1"/>
    <property type="molecule type" value="Genomic_DNA"/>
</dbReference>
<dbReference type="InterPro" id="IPR012910">
    <property type="entry name" value="Plug_dom"/>
</dbReference>
<evidence type="ECO:0000259" key="8">
    <source>
        <dbReference type="Pfam" id="PF07715"/>
    </source>
</evidence>
<proteinExistence type="inferred from homology"/>
<keyword evidence="5 7" id="KW-0472">Membrane</keyword>
<keyword evidence="6 7" id="KW-0998">Cell outer membrane</keyword>
<evidence type="ECO:0000313" key="9">
    <source>
        <dbReference type="EMBL" id="SHN14639.1"/>
    </source>
</evidence>
<dbReference type="RefSeq" id="WP_084097301.1">
    <property type="nucleotide sequence ID" value="NZ_FRCY01000008.1"/>
</dbReference>
<name>A0A1M7PCL0_9BACT</name>
<dbReference type="InterPro" id="IPR023996">
    <property type="entry name" value="TonB-dep_OMP_SusC/RagA"/>
</dbReference>
<dbReference type="Gene3D" id="2.40.170.20">
    <property type="entry name" value="TonB-dependent receptor, beta-barrel domain"/>
    <property type="match status" value="1"/>
</dbReference>
<evidence type="ECO:0000256" key="1">
    <source>
        <dbReference type="ARBA" id="ARBA00004571"/>
    </source>
</evidence>
<gene>
    <name evidence="9" type="ORF">SAMN04488057_10834</name>
</gene>
<evidence type="ECO:0000313" key="10">
    <source>
        <dbReference type="Proteomes" id="UP000184513"/>
    </source>
</evidence>
<dbReference type="Gene3D" id="2.170.130.10">
    <property type="entry name" value="TonB-dependent receptor, plug domain"/>
    <property type="match status" value="1"/>
</dbReference>
<organism evidence="9 10">
    <name type="scientific">Cyclobacterium lianum</name>
    <dbReference type="NCBI Taxonomy" id="388280"/>
    <lineage>
        <taxon>Bacteria</taxon>
        <taxon>Pseudomonadati</taxon>
        <taxon>Bacteroidota</taxon>
        <taxon>Cytophagia</taxon>
        <taxon>Cytophagales</taxon>
        <taxon>Cyclobacteriaceae</taxon>
        <taxon>Cyclobacterium</taxon>
    </lineage>
</organism>
<sequence>MKQNYISLLRQSDRLTQVRERREWQNPAKVLVLSFLIMFLNCVPGHFAHARQARQVSGQVFDNATNESLPGVNILIKGTSMGTVTDIDGSYSISVPGEEAVLIYSFVGYLTQEVRVGNQNTINVNLVADQAQLEEVVVVGYGTVKKSDLTGSVVRVDPESFKNQSNVQLTDMLAGTVAGFNANQGTSAAGGSSLEVRGPTSLSAGTEPLVVLDGVIFNGSLRDINPNDIESVDILKDASSAAVFGARAASGVILVTTTRGKAGAPTINFTTKLGVAGPTNDDFAVRGPQGYLDFRRDYFRTLGQAQPDYHWFNPQALPEGVTLEQWRASNNNPNPDDTREWLARLNFFPDEVAAYLAGETIDWRNKVMQPGLRQEYDLSIGGGTEKIKYYWSLGYLDNEGIIVGDKFSTIRSRINFDFEVTDWMKVGLNSQFSSRDESVVQANLTGMYQTGPYAQMYEEDGSVKWFPHGYIGGQNPLINYLGQDRFHKRNNFFNTLFAEFKLPFGITFRSSYQPRIESVRDYNYWSPETIVGGQDYAGGRATRFESNTYEWMVDNLLKWNKEFGIHNFDVTFLYNLEKNRIYSSSMANQTFLPSAILGYHGMQFGGDPTIETDDITYTGEGLMGRVNYTLMGKYLFTGSIRRDGFSAFGRENPRAVFPALAFAWQISDESFYNSSLIDQLKMRLSWGVNGNRDIGPYSSFAQMGSNQYYNGSQVQMGIFTSTLSNPGLSWEETESYNLGFDIGILANRINLTLDYYDMSTVNLLVDRSLPRVTGFANVTTNIGELANRGFEATLGAVAVNRPNINWRTNINYSMNRNKIISLFGDTGEYTLQGQTISGEIPDFENEWFIGQPIDVVWDYNILGTWQVEEAQEAAEFNLRPGDIKAEDVDGNGLYEALQDKKFIGFSQPRHRIGFRNDVTFLRNFTVSLFIRADLGHLRAFPPSVAGWSTFDRRSTANYPYWTPDNRTNDYPRLSVNDSPFGGGVMPYKPSSFVRIQDLSLSYNLPSALTQRYKMQNLRIFGSVRNLYTFSDWPGWDPESGLTPMPRIVTVGFNITL</sequence>
<dbReference type="Gene3D" id="2.60.40.1120">
    <property type="entry name" value="Carboxypeptidase-like, regulatory domain"/>
    <property type="match status" value="1"/>
</dbReference>
<evidence type="ECO:0000256" key="7">
    <source>
        <dbReference type="PROSITE-ProRule" id="PRU01360"/>
    </source>
</evidence>